<organism evidence="6 7">
    <name type="scientific">Boletus reticuloceps</name>
    <dbReference type="NCBI Taxonomy" id="495285"/>
    <lineage>
        <taxon>Eukaryota</taxon>
        <taxon>Fungi</taxon>
        <taxon>Dikarya</taxon>
        <taxon>Basidiomycota</taxon>
        <taxon>Agaricomycotina</taxon>
        <taxon>Agaricomycetes</taxon>
        <taxon>Agaricomycetidae</taxon>
        <taxon>Boletales</taxon>
        <taxon>Boletineae</taxon>
        <taxon>Boletaceae</taxon>
        <taxon>Boletoideae</taxon>
        <taxon>Boletus</taxon>
    </lineage>
</organism>
<evidence type="ECO:0000256" key="1">
    <source>
        <dbReference type="ARBA" id="ARBA00022679"/>
    </source>
</evidence>
<dbReference type="InterPro" id="IPR011009">
    <property type="entry name" value="Kinase-like_dom_sf"/>
</dbReference>
<dbReference type="AlphaFoldDB" id="A0A8I2YPI4"/>
<dbReference type="Gene3D" id="1.10.510.10">
    <property type="entry name" value="Transferase(Phosphotransferase) domain 1"/>
    <property type="match status" value="1"/>
</dbReference>
<evidence type="ECO:0000256" key="2">
    <source>
        <dbReference type="ARBA" id="ARBA00022741"/>
    </source>
</evidence>
<dbReference type="Proteomes" id="UP000683000">
    <property type="component" value="Unassembled WGS sequence"/>
</dbReference>
<dbReference type="PANTHER" id="PTHR44329">
    <property type="entry name" value="SERINE/THREONINE-PROTEIN KINASE TNNI3K-RELATED"/>
    <property type="match status" value="1"/>
</dbReference>
<evidence type="ECO:0000313" key="7">
    <source>
        <dbReference type="Proteomes" id="UP000683000"/>
    </source>
</evidence>
<dbReference type="OrthoDB" id="346907at2759"/>
<evidence type="ECO:0000259" key="5">
    <source>
        <dbReference type="PROSITE" id="PS50011"/>
    </source>
</evidence>
<evidence type="ECO:0000256" key="4">
    <source>
        <dbReference type="ARBA" id="ARBA00022840"/>
    </source>
</evidence>
<evidence type="ECO:0000256" key="3">
    <source>
        <dbReference type="ARBA" id="ARBA00022777"/>
    </source>
</evidence>
<dbReference type="InterPro" id="IPR001245">
    <property type="entry name" value="Ser-Thr/Tyr_kinase_cat_dom"/>
</dbReference>
<dbReference type="Pfam" id="PF07714">
    <property type="entry name" value="PK_Tyr_Ser-Thr"/>
    <property type="match status" value="1"/>
</dbReference>
<accession>A0A8I2YPI4</accession>
<keyword evidence="7" id="KW-1185">Reference proteome</keyword>
<dbReference type="EMBL" id="JAGFBS010000014">
    <property type="protein sequence ID" value="KAG6375675.1"/>
    <property type="molecule type" value="Genomic_DNA"/>
</dbReference>
<keyword evidence="3 6" id="KW-0418">Kinase</keyword>
<keyword evidence="4" id="KW-0067">ATP-binding</keyword>
<dbReference type="InterPro" id="IPR000719">
    <property type="entry name" value="Prot_kinase_dom"/>
</dbReference>
<dbReference type="GO" id="GO:0004674">
    <property type="term" value="F:protein serine/threonine kinase activity"/>
    <property type="evidence" value="ECO:0007669"/>
    <property type="project" value="TreeGrafter"/>
</dbReference>
<sequence length="356" mass="39438">MKLRLEQVICGMRDVASLIIGNTAVVVTNGFVNCADALIILEEATSNKTSNLYDEYSQNDLTNHLRRDGHDPVASGGFADIYRGVLQTDWEPMRVAIKAIRTYSADDGSFFKKQKRLRREITVWLKLNHINVLPLLGTTAGFGRFPAMVCPWIDNGSLTSYLEDSHDKLSVVQILTLLNDAASGLQYLHSCSVVHGDLSGSNVLVCKDGRAYISDFGLSTLLTELGGNTFATSVHERGTLRWTAPELLDLEISEDEEAGSAKVMPTKHSDVYSFGGVMLQILAGKVPYHYYTREVQVVHAVSRGMTPRRPSSALVTERRWMILQWCWSTVDPSQSRPSSDDIVHFTNDELAGVNTP</sequence>
<reference evidence="6" key="1">
    <citation type="submission" date="2021-03" db="EMBL/GenBank/DDBJ databases">
        <title>Evolutionary innovations through gain and loss of genes in the ectomycorrhizal Boletales.</title>
        <authorList>
            <person name="Wu G."/>
            <person name="Miyauchi S."/>
            <person name="Morin E."/>
            <person name="Yang Z.-L."/>
            <person name="Xu J."/>
            <person name="Martin F.M."/>
        </authorList>
    </citation>
    <scope>NUCLEOTIDE SEQUENCE</scope>
    <source>
        <strain evidence="6">BR01</strain>
    </source>
</reference>
<dbReference type="InterPro" id="IPR051681">
    <property type="entry name" value="Ser/Thr_Kinases-Pseudokinases"/>
</dbReference>
<feature type="domain" description="Protein kinase" evidence="5">
    <location>
        <begin position="67"/>
        <end position="350"/>
    </location>
</feature>
<proteinExistence type="predicted"/>
<dbReference type="InterPro" id="IPR008266">
    <property type="entry name" value="Tyr_kinase_AS"/>
</dbReference>
<dbReference type="GO" id="GO:0005524">
    <property type="term" value="F:ATP binding"/>
    <property type="evidence" value="ECO:0007669"/>
    <property type="project" value="UniProtKB-KW"/>
</dbReference>
<dbReference type="SUPFAM" id="SSF56112">
    <property type="entry name" value="Protein kinase-like (PK-like)"/>
    <property type="match status" value="1"/>
</dbReference>
<keyword evidence="2" id="KW-0547">Nucleotide-binding</keyword>
<dbReference type="PROSITE" id="PS00109">
    <property type="entry name" value="PROTEIN_KINASE_TYR"/>
    <property type="match status" value="1"/>
</dbReference>
<dbReference type="PANTHER" id="PTHR44329:SF288">
    <property type="entry name" value="MITOGEN-ACTIVATED PROTEIN KINASE KINASE KINASE 20"/>
    <property type="match status" value="1"/>
</dbReference>
<dbReference type="PROSITE" id="PS50011">
    <property type="entry name" value="PROTEIN_KINASE_DOM"/>
    <property type="match status" value="1"/>
</dbReference>
<name>A0A8I2YPI4_9AGAM</name>
<comment type="caution">
    <text evidence="6">The sequence shown here is derived from an EMBL/GenBank/DDBJ whole genome shotgun (WGS) entry which is preliminary data.</text>
</comment>
<protein>
    <submittedName>
        <fullName evidence="6">Kinase-like domain-containing protein</fullName>
    </submittedName>
</protein>
<evidence type="ECO:0000313" key="6">
    <source>
        <dbReference type="EMBL" id="KAG6375675.1"/>
    </source>
</evidence>
<gene>
    <name evidence="6" type="ORF">JVT61DRAFT_3248</name>
</gene>
<keyword evidence="1" id="KW-0808">Transferase</keyword>